<dbReference type="AlphaFoldDB" id="A0A4U8UEG6"/>
<dbReference type="InterPro" id="IPR049945">
    <property type="entry name" value="AAA_22"/>
</dbReference>
<dbReference type="InterPro" id="IPR027417">
    <property type="entry name" value="P-loop_NTPase"/>
</dbReference>
<dbReference type="Proteomes" id="UP000029920">
    <property type="component" value="Unassembled WGS sequence"/>
</dbReference>
<organism evidence="2 3">
    <name type="scientific">Helicobacter apodemus</name>
    <dbReference type="NCBI Taxonomy" id="135569"/>
    <lineage>
        <taxon>Bacteria</taxon>
        <taxon>Pseudomonadati</taxon>
        <taxon>Campylobacterota</taxon>
        <taxon>Epsilonproteobacteria</taxon>
        <taxon>Campylobacterales</taxon>
        <taxon>Helicobacteraceae</taxon>
        <taxon>Helicobacter</taxon>
    </lineage>
</organism>
<dbReference type="PANTHER" id="PTHR35894:SF5">
    <property type="entry name" value="MU-LIKE PROPHAGE FLUMU DNA TRANSPOSITION PROTEIN B"/>
    <property type="match status" value="1"/>
</dbReference>
<accession>A0A4U8UEG6</accession>
<dbReference type="Gene3D" id="3.40.50.300">
    <property type="entry name" value="P-loop containing nucleotide triphosphate hydrolases"/>
    <property type="match status" value="1"/>
</dbReference>
<evidence type="ECO:0000313" key="3">
    <source>
        <dbReference type="Proteomes" id="UP000029920"/>
    </source>
</evidence>
<sequence length="309" mass="35283">MRNKIIAYLKQQREKDESFSQSKLENKLGIKKTYLSQYLNNPDFRYAAGVEEKFAIFLKENKEKEEVKAQIKGLNNLEFIHTSDVKRIFSRLVLASMQGDRISVILGESGTGKTRIIQEYCKSHLEAISVEATPDMNAKDILKKLCAELNLGEFRSNHSGILKVAAELKKCGKYVIVDEAEHLKWRVLETLRRIMDFSKQPLILVGTHWLADSLSNGRLGSKREQELAQLRNRCLGRYELKGLQKEEYIEICKVSGIPSNCAWKLWELGCGNFRKSEGVIRLTLTRVSLSGNESATLEDLESTKAMMYL</sequence>
<dbReference type="RefSeq" id="WP_034555137.1">
    <property type="nucleotide sequence ID" value="NZ_JRPC02000024.1"/>
</dbReference>
<dbReference type="GO" id="GO:0016887">
    <property type="term" value="F:ATP hydrolysis activity"/>
    <property type="evidence" value="ECO:0007669"/>
    <property type="project" value="InterPro"/>
</dbReference>
<evidence type="ECO:0000313" key="2">
    <source>
        <dbReference type="EMBL" id="TLE14497.1"/>
    </source>
</evidence>
<keyword evidence="3" id="KW-1185">Reference proteome</keyword>
<proteinExistence type="predicted"/>
<protein>
    <recommendedName>
        <fullName evidence="1">ORC1/DEAH AAA+ ATPase domain-containing protein</fullName>
    </recommendedName>
</protein>
<name>A0A4U8UEG6_9HELI</name>
<dbReference type="InterPro" id="IPR052026">
    <property type="entry name" value="ExeA_AAA_ATPase_DNA-bind"/>
</dbReference>
<reference evidence="2 3" key="1">
    <citation type="journal article" date="2014" name="Genome Announc.">
        <title>Draft genome sequences of eight enterohepatic helicobacter species isolated from both laboratory and wild rodents.</title>
        <authorList>
            <person name="Sheh A."/>
            <person name="Shen Z."/>
            <person name="Fox J.G."/>
        </authorList>
    </citation>
    <scope>NUCLEOTIDE SEQUENCE [LARGE SCALE GENOMIC DNA]</scope>
    <source>
        <strain evidence="2 3">MIT-03-7007</strain>
    </source>
</reference>
<dbReference type="SUPFAM" id="SSF52540">
    <property type="entry name" value="P-loop containing nucleoside triphosphate hydrolases"/>
    <property type="match status" value="1"/>
</dbReference>
<comment type="caution">
    <text evidence="2">The sequence shown here is derived from an EMBL/GenBank/DDBJ whole genome shotgun (WGS) entry which is preliminary data.</text>
</comment>
<dbReference type="EMBL" id="JRPC02000024">
    <property type="protein sequence ID" value="TLE14497.1"/>
    <property type="molecule type" value="Genomic_DNA"/>
</dbReference>
<gene>
    <name evidence="2" type="ORF">LS72_008835</name>
</gene>
<evidence type="ECO:0000259" key="1">
    <source>
        <dbReference type="Pfam" id="PF13401"/>
    </source>
</evidence>
<feature type="domain" description="ORC1/DEAH AAA+ ATPase" evidence="1">
    <location>
        <begin position="99"/>
        <end position="212"/>
    </location>
</feature>
<dbReference type="PANTHER" id="PTHR35894">
    <property type="entry name" value="GENERAL SECRETION PATHWAY PROTEIN A-RELATED"/>
    <property type="match status" value="1"/>
</dbReference>
<dbReference type="Pfam" id="PF13401">
    <property type="entry name" value="AAA_22"/>
    <property type="match status" value="1"/>
</dbReference>